<evidence type="ECO:0000313" key="2">
    <source>
        <dbReference type="EMBL" id="WVZ78158.1"/>
    </source>
</evidence>
<accession>A0AAQ3TR20</accession>
<evidence type="ECO:0000256" key="1">
    <source>
        <dbReference type="SAM" id="MobiDB-lite"/>
    </source>
</evidence>
<feature type="region of interest" description="Disordered" evidence="1">
    <location>
        <begin position="169"/>
        <end position="263"/>
    </location>
</feature>
<organism evidence="2 3">
    <name type="scientific">Paspalum notatum var. saurae</name>
    <dbReference type="NCBI Taxonomy" id="547442"/>
    <lineage>
        <taxon>Eukaryota</taxon>
        <taxon>Viridiplantae</taxon>
        <taxon>Streptophyta</taxon>
        <taxon>Embryophyta</taxon>
        <taxon>Tracheophyta</taxon>
        <taxon>Spermatophyta</taxon>
        <taxon>Magnoliopsida</taxon>
        <taxon>Liliopsida</taxon>
        <taxon>Poales</taxon>
        <taxon>Poaceae</taxon>
        <taxon>PACMAD clade</taxon>
        <taxon>Panicoideae</taxon>
        <taxon>Andropogonodae</taxon>
        <taxon>Paspaleae</taxon>
        <taxon>Paspalinae</taxon>
        <taxon>Paspalum</taxon>
    </lineage>
</organism>
<gene>
    <name evidence="2" type="ORF">U9M48_025915</name>
</gene>
<feature type="compositionally biased region" description="Low complexity" evidence="1">
    <location>
        <begin position="193"/>
        <end position="205"/>
    </location>
</feature>
<dbReference type="Proteomes" id="UP001341281">
    <property type="component" value="Chromosome 05"/>
</dbReference>
<evidence type="ECO:0000313" key="3">
    <source>
        <dbReference type="Proteomes" id="UP001341281"/>
    </source>
</evidence>
<proteinExistence type="predicted"/>
<sequence>MLSLLLGYRGDSTHITDECLKNFFVSSSRVCITPPCINSHCVAWEKIKTTTNRLEEEGVVRGLVVPDEEQDADALLGLVLEQLAQAHGLHLHAAELPDLGRLRLHLRRHLPPHQPHPGVHGPPGHVHQPLRAQHREAQLLPAPPAPERPRGVDARHRLLAERHVRVLVQPHVAPAPQREAGTPASAAERQEAAADAAAAGMKVAETQMAGPPGGNKPRPSGRARSSHRERMGAPSAVARTAAAGSEAVPMRSEPKGSASLTWKSRRAARCASGRRKLASHLGASALRKTKVRASVVSWCGPAGSTTDT</sequence>
<keyword evidence="3" id="KW-1185">Reference proteome</keyword>
<name>A0AAQ3TR20_PASNO</name>
<dbReference type="AlphaFoldDB" id="A0AAQ3TR20"/>
<reference evidence="2 3" key="1">
    <citation type="submission" date="2024-02" db="EMBL/GenBank/DDBJ databases">
        <title>High-quality chromosome-scale genome assembly of Pensacola bahiagrass (Paspalum notatum Flugge var. saurae).</title>
        <authorList>
            <person name="Vega J.M."/>
            <person name="Podio M."/>
            <person name="Orjuela J."/>
            <person name="Siena L.A."/>
            <person name="Pessino S.C."/>
            <person name="Combes M.C."/>
            <person name="Mariac C."/>
            <person name="Albertini E."/>
            <person name="Pupilli F."/>
            <person name="Ortiz J.P.A."/>
            <person name="Leblanc O."/>
        </authorList>
    </citation>
    <scope>NUCLEOTIDE SEQUENCE [LARGE SCALE GENOMIC DNA]</scope>
    <source>
        <strain evidence="2">R1</strain>
        <tissue evidence="2">Leaf</tissue>
    </source>
</reference>
<dbReference type="EMBL" id="CP144749">
    <property type="protein sequence ID" value="WVZ78158.1"/>
    <property type="molecule type" value="Genomic_DNA"/>
</dbReference>
<protein>
    <submittedName>
        <fullName evidence="2">Uncharacterized protein</fullName>
    </submittedName>
</protein>